<feature type="signal peptide" evidence="1">
    <location>
        <begin position="1"/>
        <end position="29"/>
    </location>
</feature>
<reference evidence="2 3" key="1">
    <citation type="submission" date="2017-02" db="EMBL/GenBank/DDBJ databases">
        <authorList>
            <person name="Peterson S.W."/>
        </authorList>
    </citation>
    <scope>NUCLEOTIDE SEQUENCE [LARGE SCALE GENOMIC DNA]</scope>
    <source>
        <strain evidence="2 3">ATCC 49788</strain>
    </source>
</reference>
<gene>
    <name evidence="2" type="ORF">SAMN02745130_00612</name>
</gene>
<sequence>MILNYKKTVGTSLASLFALSLLATPAAQAASYKPCAAIAQELGIKIARLNRLAAERRTQGDAYGERRLKSLANVVGAHRGNLPCVGKRSCAL</sequence>
<dbReference type="STRING" id="92487.SAMN02745130_00612"/>
<name>A0A1T4VYI7_9GAMM</name>
<proteinExistence type="predicted"/>
<evidence type="ECO:0000313" key="3">
    <source>
        <dbReference type="Proteomes" id="UP000190460"/>
    </source>
</evidence>
<evidence type="ECO:0000313" key="2">
    <source>
        <dbReference type="EMBL" id="SKA69875.1"/>
    </source>
</evidence>
<evidence type="ECO:0000256" key="1">
    <source>
        <dbReference type="SAM" id="SignalP"/>
    </source>
</evidence>
<dbReference type="EMBL" id="FUYB01000002">
    <property type="protein sequence ID" value="SKA69875.1"/>
    <property type="molecule type" value="Genomic_DNA"/>
</dbReference>
<dbReference type="OrthoDB" id="5625896at2"/>
<feature type="chain" id="PRO_5013227767" evidence="1">
    <location>
        <begin position="30"/>
        <end position="92"/>
    </location>
</feature>
<keyword evidence="3" id="KW-1185">Reference proteome</keyword>
<dbReference type="Proteomes" id="UP000190460">
    <property type="component" value="Unassembled WGS sequence"/>
</dbReference>
<dbReference type="AlphaFoldDB" id="A0A1T4VYI7"/>
<accession>A0A1T4VYI7</accession>
<dbReference type="RefSeq" id="WP_078921094.1">
    <property type="nucleotide sequence ID" value="NZ_FUYB01000002.1"/>
</dbReference>
<protein>
    <submittedName>
        <fullName evidence="2">Uncharacterized protein</fullName>
    </submittedName>
</protein>
<organism evidence="2 3">
    <name type="scientific">Thiothrix eikelboomii</name>
    <dbReference type="NCBI Taxonomy" id="92487"/>
    <lineage>
        <taxon>Bacteria</taxon>
        <taxon>Pseudomonadati</taxon>
        <taxon>Pseudomonadota</taxon>
        <taxon>Gammaproteobacteria</taxon>
        <taxon>Thiotrichales</taxon>
        <taxon>Thiotrichaceae</taxon>
        <taxon>Thiothrix</taxon>
    </lineage>
</organism>
<keyword evidence="1" id="KW-0732">Signal</keyword>